<keyword evidence="1" id="KW-0175">Coiled coil</keyword>
<dbReference type="InterPro" id="IPR050696">
    <property type="entry name" value="FtsA/MreB"/>
</dbReference>
<dbReference type="InterPro" id="IPR043129">
    <property type="entry name" value="ATPase_NBD"/>
</dbReference>
<organism evidence="3 4">
    <name type="scientific">Paenibacillus sambharensis</name>
    <dbReference type="NCBI Taxonomy" id="1803190"/>
    <lineage>
        <taxon>Bacteria</taxon>
        <taxon>Bacillati</taxon>
        <taxon>Bacillota</taxon>
        <taxon>Bacilli</taxon>
        <taxon>Bacillales</taxon>
        <taxon>Paenibacillaceae</taxon>
        <taxon>Paenibacillus</taxon>
    </lineage>
</organism>
<dbReference type="Proteomes" id="UP000249522">
    <property type="component" value="Unassembled WGS sequence"/>
</dbReference>
<reference evidence="3 4" key="1">
    <citation type="submission" date="2018-06" db="EMBL/GenBank/DDBJ databases">
        <title>Paenibacillus imtechensis sp. nov.</title>
        <authorList>
            <person name="Pinnaka A.K."/>
            <person name="Singh H."/>
            <person name="Kaur M."/>
        </authorList>
    </citation>
    <scope>NUCLEOTIDE SEQUENCE [LARGE SCALE GENOMIC DNA]</scope>
    <source>
        <strain evidence="3 4">SMB1</strain>
    </source>
</reference>
<evidence type="ECO:0000256" key="2">
    <source>
        <dbReference type="SAM" id="Phobius"/>
    </source>
</evidence>
<feature type="coiled-coil region" evidence="1">
    <location>
        <begin position="354"/>
        <end position="381"/>
    </location>
</feature>
<feature type="transmembrane region" description="Helical" evidence="2">
    <location>
        <begin position="334"/>
        <end position="355"/>
    </location>
</feature>
<keyword evidence="2" id="KW-0812">Transmembrane</keyword>
<comment type="caution">
    <text evidence="3">The sequence shown here is derived from an EMBL/GenBank/DDBJ whole genome shotgun (WGS) entry which is preliminary data.</text>
</comment>
<accession>A0A2W1LJI1</accession>
<evidence type="ECO:0000313" key="4">
    <source>
        <dbReference type="Proteomes" id="UP000249522"/>
    </source>
</evidence>
<keyword evidence="2" id="KW-0472">Membrane</keyword>
<gene>
    <name evidence="3" type="ORF">DNH61_15635</name>
</gene>
<evidence type="ECO:0000313" key="3">
    <source>
        <dbReference type="EMBL" id="PZD95065.1"/>
    </source>
</evidence>
<dbReference type="InterPro" id="IPR005883">
    <property type="entry name" value="PilM"/>
</dbReference>
<evidence type="ECO:0000256" key="1">
    <source>
        <dbReference type="SAM" id="Coils"/>
    </source>
</evidence>
<dbReference type="SUPFAM" id="SSF53067">
    <property type="entry name" value="Actin-like ATPase domain"/>
    <property type="match status" value="1"/>
</dbReference>
<dbReference type="OrthoDB" id="2690797at2"/>
<keyword evidence="4" id="KW-1185">Reference proteome</keyword>
<evidence type="ECO:0008006" key="5">
    <source>
        <dbReference type="Google" id="ProtNLM"/>
    </source>
</evidence>
<dbReference type="AlphaFoldDB" id="A0A2W1LJI1"/>
<dbReference type="EMBL" id="QKRB01000046">
    <property type="protein sequence ID" value="PZD95065.1"/>
    <property type="molecule type" value="Genomic_DNA"/>
</dbReference>
<proteinExistence type="predicted"/>
<dbReference type="PANTHER" id="PTHR32432">
    <property type="entry name" value="CELL DIVISION PROTEIN FTSA-RELATED"/>
    <property type="match status" value="1"/>
</dbReference>
<name>A0A2W1LJI1_9BACL</name>
<dbReference type="PANTHER" id="PTHR32432:SF3">
    <property type="entry name" value="ETHANOLAMINE UTILIZATION PROTEIN EUTJ"/>
    <property type="match status" value="1"/>
</dbReference>
<keyword evidence="2" id="KW-1133">Transmembrane helix</keyword>
<sequence>MVMMGIGRARVGITIDQSGIRYVKLAKSKGWEAEASGSLMLPEGAITEDQFSDTAAISPVLKDWVQKEKLTGEAAVIAVPTSQLIVRKMHLPSRNAKELRSLVELEVETTLHLPFEDPVYDYVEMEKDEDGTQVLVFAAPRKWVDTAVLLLEEAGLKVRDAQIASFALIQAIRRNPEETLNETMLIHLDSASMEIYMFHAGHPVFMRSINLYENQSFRDQEGLISESQTAELTAEIARMLNFYQFGIQQGESRIASIIVTGASASRSSLVEAVRSSQPEMSVLEADYAVQYREGAHKNSNSGLNGIAAGLVMQGSNKSVSLLPRKAADAKLFPVLVYSGLVLWLAAAGVIGYMAVDYQNQKDDNEQEIARLEGERALVEERFSSGGQQGQANPEAVIEQLRVARRDAPGVVRLLENALPKGGIMQSITYSAEGNLTVAGTFSNLTASAKYLDSIRKLPEIKAAHLDTVTKEMTLGSPEEEQNAGRTAYSAVYTIVMKKVTEGADE</sequence>
<protein>
    <recommendedName>
        <fullName evidence="5">Fimbrial protein</fullName>
    </recommendedName>
</protein>
<dbReference type="Gene3D" id="3.30.420.40">
    <property type="match status" value="1"/>
</dbReference>
<dbReference type="Pfam" id="PF11104">
    <property type="entry name" value="PilM_2"/>
    <property type="match status" value="1"/>
</dbReference>